<dbReference type="Proteomes" id="UP000054549">
    <property type="component" value="Unassembled WGS sequence"/>
</dbReference>
<protein>
    <submittedName>
        <fullName evidence="2">Uncharacterized protein</fullName>
    </submittedName>
</protein>
<dbReference type="InParanoid" id="A0A0C2WG79"/>
<dbReference type="AlphaFoldDB" id="A0A0C2WG79"/>
<sequence length="158" mass="17490">MRSTTRLTTGRTRMAWLKRSQIGQLGILPWPPTRTARDLALHSRGLRLFPSSLVFPSPSYNGCSSSPNARSNPSHNGSNSNGMAKTFSDWSGRPPTRIARDLPLDSRDLREDAAIHHSPLTYRCVCTNRCHRASVPLSHLMRLASLTTNRQASISPVS</sequence>
<name>A0A0C2WG79_AMAMK</name>
<feature type="compositionally biased region" description="Polar residues" evidence="1">
    <location>
        <begin position="60"/>
        <end position="70"/>
    </location>
</feature>
<organism evidence="2 3">
    <name type="scientific">Amanita muscaria (strain Koide BX008)</name>
    <dbReference type="NCBI Taxonomy" id="946122"/>
    <lineage>
        <taxon>Eukaryota</taxon>
        <taxon>Fungi</taxon>
        <taxon>Dikarya</taxon>
        <taxon>Basidiomycota</taxon>
        <taxon>Agaricomycotina</taxon>
        <taxon>Agaricomycetes</taxon>
        <taxon>Agaricomycetidae</taxon>
        <taxon>Agaricales</taxon>
        <taxon>Pluteineae</taxon>
        <taxon>Amanitaceae</taxon>
        <taxon>Amanita</taxon>
    </lineage>
</organism>
<accession>A0A0C2WG79</accession>
<feature type="compositionally biased region" description="Low complexity" evidence="1">
    <location>
        <begin position="71"/>
        <end position="82"/>
    </location>
</feature>
<dbReference type="HOGENOM" id="CLU_1668932_0_0_1"/>
<dbReference type="EMBL" id="KN818569">
    <property type="protein sequence ID" value="KIL55093.1"/>
    <property type="molecule type" value="Genomic_DNA"/>
</dbReference>
<reference evidence="2 3" key="1">
    <citation type="submission" date="2014-04" db="EMBL/GenBank/DDBJ databases">
        <title>Evolutionary Origins and Diversification of the Mycorrhizal Mutualists.</title>
        <authorList>
            <consortium name="DOE Joint Genome Institute"/>
            <consortium name="Mycorrhizal Genomics Consortium"/>
            <person name="Kohler A."/>
            <person name="Kuo A."/>
            <person name="Nagy L.G."/>
            <person name="Floudas D."/>
            <person name="Copeland A."/>
            <person name="Barry K.W."/>
            <person name="Cichocki N."/>
            <person name="Veneault-Fourrey C."/>
            <person name="LaButti K."/>
            <person name="Lindquist E.A."/>
            <person name="Lipzen A."/>
            <person name="Lundell T."/>
            <person name="Morin E."/>
            <person name="Murat C."/>
            <person name="Riley R."/>
            <person name="Ohm R."/>
            <person name="Sun H."/>
            <person name="Tunlid A."/>
            <person name="Henrissat B."/>
            <person name="Grigoriev I.V."/>
            <person name="Hibbett D.S."/>
            <person name="Martin F."/>
        </authorList>
    </citation>
    <scope>NUCLEOTIDE SEQUENCE [LARGE SCALE GENOMIC DNA]</scope>
    <source>
        <strain evidence="2 3">Koide BX008</strain>
    </source>
</reference>
<keyword evidence="3" id="KW-1185">Reference proteome</keyword>
<evidence type="ECO:0000313" key="3">
    <source>
        <dbReference type="Proteomes" id="UP000054549"/>
    </source>
</evidence>
<feature type="region of interest" description="Disordered" evidence="1">
    <location>
        <begin position="60"/>
        <end position="104"/>
    </location>
</feature>
<proteinExistence type="predicted"/>
<gene>
    <name evidence="2" type="ORF">M378DRAFT_652015</name>
</gene>
<evidence type="ECO:0000313" key="2">
    <source>
        <dbReference type="EMBL" id="KIL55093.1"/>
    </source>
</evidence>
<evidence type="ECO:0000256" key="1">
    <source>
        <dbReference type="SAM" id="MobiDB-lite"/>
    </source>
</evidence>